<dbReference type="OrthoDB" id="9802919at2"/>
<dbReference type="Gene3D" id="2.10.109.10">
    <property type="entry name" value="Umud Fragment, subunit A"/>
    <property type="match status" value="1"/>
</dbReference>
<dbReference type="InterPro" id="IPR019757">
    <property type="entry name" value="Pept_S26A_signal_pept_1_Lys-AS"/>
</dbReference>
<keyword evidence="9" id="KW-1185">Reference proteome</keyword>
<comment type="caution">
    <text evidence="8">The sequence shown here is derived from an EMBL/GenBank/DDBJ whole genome shotgun (WGS) entry which is preliminary data.</text>
</comment>
<dbReference type="GO" id="GO:0006465">
    <property type="term" value="P:signal peptide processing"/>
    <property type="evidence" value="ECO:0007669"/>
    <property type="project" value="InterPro"/>
</dbReference>
<evidence type="ECO:0000256" key="3">
    <source>
        <dbReference type="ARBA" id="ARBA00013208"/>
    </source>
</evidence>
<dbReference type="CDD" id="cd06530">
    <property type="entry name" value="S26_SPase_I"/>
    <property type="match status" value="1"/>
</dbReference>
<keyword evidence="6" id="KW-0472">Membrane</keyword>
<evidence type="ECO:0000259" key="7">
    <source>
        <dbReference type="Pfam" id="PF10502"/>
    </source>
</evidence>
<dbReference type="RefSeq" id="WP_068711490.1">
    <property type="nucleotide sequence ID" value="NZ_LSZP01000032.1"/>
</dbReference>
<dbReference type="SUPFAM" id="SSF51306">
    <property type="entry name" value="LexA/Signal peptidase"/>
    <property type="match status" value="1"/>
</dbReference>
<evidence type="ECO:0000256" key="6">
    <source>
        <dbReference type="RuleBase" id="RU362042"/>
    </source>
</evidence>
<keyword evidence="6" id="KW-1133">Transmembrane helix</keyword>
<comment type="catalytic activity">
    <reaction evidence="1 6">
        <text>Cleavage of hydrophobic, N-terminal signal or leader sequences from secreted and periplasmic proteins.</text>
        <dbReference type="EC" id="3.4.21.89"/>
    </reaction>
</comment>
<dbReference type="EMBL" id="LSZP01000032">
    <property type="protein sequence ID" value="KXU36012.1"/>
    <property type="molecule type" value="Genomic_DNA"/>
</dbReference>
<dbReference type="Proteomes" id="UP000071392">
    <property type="component" value="Unassembled WGS sequence"/>
</dbReference>
<comment type="similarity">
    <text evidence="2 6">Belongs to the peptidase S26 family.</text>
</comment>
<keyword evidence="6" id="KW-0645">Protease</keyword>
<dbReference type="PRINTS" id="PR00727">
    <property type="entry name" value="LEADERPTASE"/>
</dbReference>
<dbReference type="GO" id="GO:0016020">
    <property type="term" value="C:membrane"/>
    <property type="evidence" value="ECO:0007669"/>
    <property type="project" value="UniProtKB-SubCell"/>
</dbReference>
<dbReference type="GO" id="GO:0009003">
    <property type="term" value="F:signal peptidase activity"/>
    <property type="evidence" value="ECO:0007669"/>
    <property type="project" value="UniProtKB-EC"/>
</dbReference>
<feature type="domain" description="Peptidase S26" evidence="7">
    <location>
        <begin position="285"/>
        <end position="430"/>
    </location>
</feature>
<dbReference type="Pfam" id="PF10502">
    <property type="entry name" value="Peptidase_S26"/>
    <property type="match status" value="1"/>
</dbReference>
<evidence type="ECO:0000313" key="8">
    <source>
        <dbReference type="EMBL" id="KXU36012.1"/>
    </source>
</evidence>
<evidence type="ECO:0000256" key="5">
    <source>
        <dbReference type="ARBA" id="ARBA00022801"/>
    </source>
</evidence>
<dbReference type="PANTHER" id="PTHR43390:SF1">
    <property type="entry name" value="CHLOROPLAST PROCESSING PEPTIDASE"/>
    <property type="match status" value="1"/>
</dbReference>
<keyword evidence="6" id="KW-0812">Transmembrane</keyword>
<sequence>MFSLFASQKQKMRRSAKQWLELATKVYHYRRDRLSADELRSLQTHSAALRQLLRERGEPMKLKLAIDALESVLRQVSGTHYPKTSLVENVEFFLVAAIVILGFRAFFIQPFKIPTNSMWPSYYGMTIDNFETAEDAPSGAGRLWRLLSLGAQRREIVAPRSGELSADFFVSAGGNDLELAYTFKQGRSWFVLPTTVREYTFYVDGVPVRIQVPQDLQGVDKAMRDTLFGGDSGFAEHLRALQRDRTKIERHFLEVYPGVSRAAEVLRVPLGRNLAKGQAVLSFDILTGDQLLVDRMSYHFVRPQVGQGFVFRTGKIDSPLMKDRNGQQIAQYYIKRLTGLPGDTLEIKDYTLYRNGAPITGSVSFDKNAKREGDYVGYRNLQALSLGKTMTVPKDAYMALGDNSANSQDSRYWGYVPATEVVGRPILIYYPFTHRTGIAR</sequence>
<dbReference type="EC" id="3.4.21.89" evidence="3 6"/>
<dbReference type="STRING" id="1548208.AXK12_04065"/>
<dbReference type="InterPro" id="IPR019533">
    <property type="entry name" value="Peptidase_S26"/>
</dbReference>
<dbReference type="AlphaFoldDB" id="A0A139SNF2"/>
<gene>
    <name evidence="8" type="ORF">AXK12_04065</name>
</gene>
<dbReference type="InterPro" id="IPR036286">
    <property type="entry name" value="LexA/Signal_pep-like_sf"/>
</dbReference>
<protein>
    <recommendedName>
        <fullName evidence="4 6">Signal peptidase I</fullName>
        <ecNumber evidence="3 6">3.4.21.89</ecNumber>
    </recommendedName>
</protein>
<feature type="transmembrane region" description="Helical" evidence="6">
    <location>
        <begin position="90"/>
        <end position="108"/>
    </location>
</feature>
<proteinExistence type="inferred from homology"/>
<evidence type="ECO:0000256" key="1">
    <source>
        <dbReference type="ARBA" id="ARBA00000677"/>
    </source>
</evidence>
<evidence type="ECO:0000256" key="2">
    <source>
        <dbReference type="ARBA" id="ARBA00009370"/>
    </source>
</evidence>
<evidence type="ECO:0000256" key="4">
    <source>
        <dbReference type="ARBA" id="ARBA00019232"/>
    </source>
</evidence>
<organism evidence="8 9">
    <name type="scientific">Cephaloticoccus capnophilus</name>
    <dbReference type="NCBI Taxonomy" id="1548208"/>
    <lineage>
        <taxon>Bacteria</taxon>
        <taxon>Pseudomonadati</taxon>
        <taxon>Verrucomicrobiota</taxon>
        <taxon>Opitutia</taxon>
        <taxon>Opitutales</taxon>
        <taxon>Opitutaceae</taxon>
        <taxon>Cephaloticoccus</taxon>
    </lineage>
</organism>
<comment type="subcellular location">
    <subcellularLocation>
        <location evidence="6">Membrane</location>
        <topology evidence="6">Single-pass type II membrane protein</topology>
    </subcellularLocation>
</comment>
<dbReference type="PROSITE" id="PS00760">
    <property type="entry name" value="SPASE_I_2"/>
    <property type="match status" value="1"/>
</dbReference>
<accession>A0A139SNF2</accession>
<evidence type="ECO:0000313" key="9">
    <source>
        <dbReference type="Proteomes" id="UP000071392"/>
    </source>
</evidence>
<name>A0A139SNF2_9BACT</name>
<dbReference type="GO" id="GO:0004252">
    <property type="term" value="F:serine-type endopeptidase activity"/>
    <property type="evidence" value="ECO:0007669"/>
    <property type="project" value="InterPro"/>
</dbReference>
<dbReference type="InterPro" id="IPR000223">
    <property type="entry name" value="Pept_S26A_signal_pept_1"/>
</dbReference>
<keyword evidence="5 6" id="KW-0378">Hydrolase</keyword>
<dbReference type="PANTHER" id="PTHR43390">
    <property type="entry name" value="SIGNAL PEPTIDASE I"/>
    <property type="match status" value="1"/>
</dbReference>
<reference evidence="8 9" key="1">
    <citation type="submission" date="2016-02" db="EMBL/GenBank/DDBJ databases">
        <authorList>
            <person name="Wen L."/>
            <person name="He K."/>
            <person name="Yang H."/>
        </authorList>
    </citation>
    <scope>NUCLEOTIDE SEQUENCE [LARGE SCALE GENOMIC DNA]</scope>
    <source>
        <strain evidence="8 9">CV41</strain>
    </source>
</reference>
<dbReference type="NCBIfam" id="TIGR02227">
    <property type="entry name" value="sigpep_I_bact"/>
    <property type="match status" value="1"/>
</dbReference>